<organism evidence="1 2">
    <name type="scientific">Microbacterium trichothecenolyticum</name>
    <name type="common">Aureobacterium trichothecenolyticum</name>
    <dbReference type="NCBI Taxonomy" id="69370"/>
    <lineage>
        <taxon>Bacteria</taxon>
        <taxon>Bacillati</taxon>
        <taxon>Actinomycetota</taxon>
        <taxon>Actinomycetes</taxon>
        <taxon>Micrococcales</taxon>
        <taxon>Microbacteriaceae</taxon>
        <taxon>Microbacterium</taxon>
    </lineage>
</organism>
<gene>
    <name evidence="1" type="ORF">QE412_000659</name>
</gene>
<dbReference type="Gene3D" id="3.40.50.720">
    <property type="entry name" value="NAD(P)-binding Rossmann-like Domain"/>
    <property type="match status" value="1"/>
</dbReference>
<dbReference type="EMBL" id="JAUTBF010000001">
    <property type="protein sequence ID" value="MDQ1122086.1"/>
    <property type="molecule type" value="Genomic_DNA"/>
</dbReference>
<evidence type="ECO:0000313" key="1">
    <source>
        <dbReference type="EMBL" id="MDQ1122086.1"/>
    </source>
</evidence>
<comment type="caution">
    <text evidence="1">The sequence shown here is derived from an EMBL/GenBank/DDBJ whole genome shotgun (WGS) entry which is preliminary data.</text>
</comment>
<dbReference type="InterPro" id="IPR022291">
    <property type="entry name" value="Bacteriocin_synth_cyclodeHase"/>
</dbReference>
<reference evidence="1 2" key="1">
    <citation type="submission" date="2023-07" db="EMBL/GenBank/DDBJ databases">
        <title>Functional and genomic diversity of the sorghum phyllosphere microbiome.</title>
        <authorList>
            <person name="Shade A."/>
        </authorList>
    </citation>
    <scope>NUCLEOTIDE SEQUENCE [LARGE SCALE GENOMIC DNA]</scope>
    <source>
        <strain evidence="1 2">SORGH_AS_1207</strain>
    </source>
</reference>
<dbReference type="RefSeq" id="WP_307480103.1">
    <property type="nucleotide sequence ID" value="NZ_JAUTBF010000001.1"/>
</dbReference>
<dbReference type="Proteomes" id="UP001226691">
    <property type="component" value="Unassembled WGS sequence"/>
</dbReference>
<proteinExistence type="predicted"/>
<protein>
    <submittedName>
        <fullName evidence="1">Bacteriocin biosynthesis cyclodehydratase domain-containing protein</fullName>
    </submittedName>
</protein>
<sequence>MYLDHDVLLRGWEKKELSMQYRLAPGVGWCDFRDGFVVVRDRTTLRFPTEGKLVERFFSAMSGGVSPEHLTQAVPEVDAIDLAERLISAGVLTTYPARRRTHTPGLAATFDYALTENRALHIGVESDDEALASVVRSALTEAEDVTTTASELADVIFLVSSAPAELSKMAVAAWTAQRPHLPLSAPNGRAALIGPLALPPVTACYTCLRLRNSGTAVNADDYWALTESPAFVRRWKTEDLALAARVGVRLIKRAFVSRDDDAVGHATSLNLTDLTMYTSRVWSVPRCPTCSAIETYSTSYPWLRPDSSATDS</sequence>
<accession>A0ABU0TQZ1</accession>
<keyword evidence="2" id="KW-1185">Reference proteome</keyword>
<name>A0ABU0TQZ1_MICTR</name>
<dbReference type="NCBIfam" id="TIGR03882">
    <property type="entry name" value="cyclo_dehyd_2"/>
    <property type="match status" value="1"/>
</dbReference>
<evidence type="ECO:0000313" key="2">
    <source>
        <dbReference type="Proteomes" id="UP001226691"/>
    </source>
</evidence>